<dbReference type="STRING" id="578462.A0A0L0S5E4"/>
<proteinExistence type="inferred from homology"/>
<gene>
    <name evidence="9" type="ORF">AMAG_04590</name>
</gene>
<dbReference type="GO" id="GO:0000329">
    <property type="term" value="C:fungal-type vacuole membrane"/>
    <property type="evidence" value="ECO:0007669"/>
    <property type="project" value="TreeGrafter"/>
</dbReference>
<dbReference type="Pfam" id="PF04193">
    <property type="entry name" value="PQ-loop"/>
    <property type="match status" value="2"/>
</dbReference>
<accession>A0A0L0S5E4</accession>
<dbReference type="eggNOG" id="KOG2913">
    <property type="taxonomic scope" value="Eukaryota"/>
</dbReference>
<reference evidence="9 10" key="1">
    <citation type="submission" date="2009-11" db="EMBL/GenBank/DDBJ databases">
        <title>Annotation of Allomyces macrogynus ATCC 38327.</title>
        <authorList>
            <consortium name="The Broad Institute Genome Sequencing Platform"/>
            <person name="Russ C."/>
            <person name="Cuomo C."/>
            <person name="Burger G."/>
            <person name="Gray M.W."/>
            <person name="Holland P.W.H."/>
            <person name="King N."/>
            <person name="Lang F.B.F."/>
            <person name="Roger A.J."/>
            <person name="Ruiz-Trillo I."/>
            <person name="Young S.K."/>
            <person name="Zeng Q."/>
            <person name="Gargeya S."/>
            <person name="Fitzgerald M."/>
            <person name="Haas B."/>
            <person name="Abouelleil A."/>
            <person name="Alvarado L."/>
            <person name="Arachchi H.M."/>
            <person name="Berlin A."/>
            <person name="Chapman S.B."/>
            <person name="Gearin G."/>
            <person name="Goldberg J."/>
            <person name="Griggs A."/>
            <person name="Gujja S."/>
            <person name="Hansen M."/>
            <person name="Heiman D."/>
            <person name="Howarth C."/>
            <person name="Larimer J."/>
            <person name="Lui A."/>
            <person name="MacDonald P.J.P."/>
            <person name="McCowen C."/>
            <person name="Montmayeur A."/>
            <person name="Murphy C."/>
            <person name="Neiman D."/>
            <person name="Pearson M."/>
            <person name="Priest M."/>
            <person name="Roberts A."/>
            <person name="Saif S."/>
            <person name="Shea T."/>
            <person name="Sisk P."/>
            <person name="Stolte C."/>
            <person name="Sykes S."/>
            <person name="Wortman J."/>
            <person name="Nusbaum C."/>
            <person name="Birren B."/>
        </authorList>
    </citation>
    <scope>NUCLEOTIDE SEQUENCE [LARGE SCALE GENOMIC DNA]</scope>
    <source>
        <strain evidence="9 10">ATCC 38327</strain>
    </source>
</reference>
<keyword evidence="10" id="KW-1185">Reference proteome</keyword>
<dbReference type="PANTHER" id="PTHR16201">
    <property type="entry name" value="SEVEN TRANSMEMBRANE PROTEIN 1-RELATED"/>
    <property type="match status" value="1"/>
</dbReference>
<keyword evidence="4 8" id="KW-0472">Membrane</keyword>
<dbReference type="OrthoDB" id="8048523at2759"/>
<dbReference type="InterPro" id="IPR051415">
    <property type="entry name" value="LAAT-1"/>
</dbReference>
<evidence type="ECO:0000256" key="7">
    <source>
        <dbReference type="SAM" id="MobiDB-lite"/>
    </source>
</evidence>
<dbReference type="Gene3D" id="1.20.1280.290">
    <property type="match status" value="2"/>
</dbReference>
<feature type="region of interest" description="Disordered" evidence="7">
    <location>
        <begin position="493"/>
        <end position="512"/>
    </location>
</feature>
<sequence length="512" mass="55860">MMTPCIRVTLKNRVVDDVTRESFLGRTWRVSFCAWETCLRCVLFARPLCGSSTVRQSHFTSREPHLLARAPLACGRPPQPDAHACSPELSRSRHTLSRPPAAAPTAMGTLRTLLLAGPDPPLALHAVASSATLTRATPRLQPPLPPSSPPCVCNPLEIDGHAFSPFWGMVFGECIYTPKQQFAIICGLVSIVLYGVALVPQFKLNYQRKSVEGLSWGLFAVWTLGDLCNTAGAFLTQQFATQRWTGVYFLFTEFLCLAQILYYTRIYPRLYPSPPALPPPHHPANEPHVRHAHDTFVPPHHHPHQHPKPARPRTATESTPLLRDLMDEDGATPETAITPYKSAVVPVAIAVLGALARAVAGMPVGPVVGMVGEPPLCNAAPDLPPHIVSLGSVLAWCSGLFYFFSRVPQIRTNYELQSVAGISLSLFGITLAANVLYGLSVVPRLDEIESTQKFVASTLPYLVGSVGTLVFDAVIMAQAYWYTNVKPHVAEEVEVPDDRDVDPAADPPEESV</sequence>
<feature type="transmembrane region" description="Helical" evidence="8">
    <location>
        <begin position="182"/>
        <end position="202"/>
    </location>
</feature>
<comment type="similarity">
    <text evidence="5">Belongs to the laat-1 family.</text>
</comment>
<feature type="transmembrane region" description="Helical" evidence="8">
    <location>
        <begin position="247"/>
        <end position="264"/>
    </location>
</feature>
<evidence type="ECO:0000313" key="10">
    <source>
        <dbReference type="Proteomes" id="UP000054350"/>
    </source>
</evidence>
<dbReference type="GO" id="GO:0015174">
    <property type="term" value="F:basic amino acid transmembrane transporter activity"/>
    <property type="evidence" value="ECO:0007669"/>
    <property type="project" value="TreeGrafter"/>
</dbReference>
<feature type="transmembrane region" description="Helical" evidence="8">
    <location>
        <begin position="416"/>
        <end position="439"/>
    </location>
</feature>
<dbReference type="InterPro" id="IPR006603">
    <property type="entry name" value="PQ-loop_rpt"/>
</dbReference>
<dbReference type="SMART" id="SM00679">
    <property type="entry name" value="CTNS"/>
    <property type="match status" value="2"/>
</dbReference>
<feature type="transmembrane region" description="Helical" evidence="8">
    <location>
        <begin position="383"/>
        <end position="404"/>
    </location>
</feature>
<dbReference type="FunFam" id="1.20.1280.290:FF:000009">
    <property type="entry name" value="PQ loop repeat family protein"/>
    <property type="match status" value="1"/>
</dbReference>
<dbReference type="Proteomes" id="UP000054350">
    <property type="component" value="Unassembled WGS sequence"/>
</dbReference>
<evidence type="ECO:0000256" key="5">
    <source>
        <dbReference type="ARBA" id="ARBA00038039"/>
    </source>
</evidence>
<feature type="transmembrane region" description="Helical" evidence="8">
    <location>
        <begin position="459"/>
        <end position="482"/>
    </location>
</feature>
<evidence type="ECO:0000256" key="4">
    <source>
        <dbReference type="ARBA" id="ARBA00023136"/>
    </source>
</evidence>
<evidence type="ECO:0000256" key="3">
    <source>
        <dbReference type="ARBA" id="ARBA00022989"/>
    </source>
</evidence>
<feature type="transmembrane region" description="Helical" evidence="8">
    <location>
        <begin position="343"/>
        <end position="363"/>
    </location>
</feature>
<comment type="catalytic activity">
    <reaction evidence="6">
        <text>L-histidine(out) + L-arginine(in) = L-histidine(in) + L-arginine(out)</text>
        <dbReference type="Rhea" id="RHEA:71063"/>
        <dbReference type="ChEBI" id="CHEBI:32682"/>
        <dbReference type="ChEBI" id="CHEBI:57595"/>
    </reaction>
</comment>
<feature type="compositionally biased region" description="Basic and acidic residues" evidence="7">
    <location>
        <begin position="283"/>
        <end position="294"/>
    </location>
</feature>
<feature type="region of interest" description="Disordered" evidence="7">
    <location>
        <begin position="78"/>
        <end position="101"/>
    </location>
</feature>
<keyword evidence="2 8" id="KW-0812">Transmembrane</keyword>
<dbReference type="PANTHER" id="PTHR16201:SF34">
    <property type="entry name" value="LYSOSOMAL AMINO ACID TRANSPORTER 1"/>
    <property type="match status" value="1"/>
</dbReference>
<dbReference type="GO" id="GO:0034488">
    <property type="term" value="P:basic amino acid transmembrane export from vacuole"/>
    <property type="evidence" value="ECO:0007669"/>
    <property type="project" value="TreeGrafter"/>
</dbReference>
<dbReference type="EMBL" id="GG745332">
    <property type="protein sequence ID" value="KNE57732.1"/>
    <property type="molecule type" value="Genomic_DNA"/>
</dbReference>
<evidence type="ECO:0000313" key="9">
    <source>
        <dbReference type="EMBL" id="KNE57732.1"/>
    </source>
</evidence>
<feature type="region of interest" description="Disordered" evidence="7">
    <location>
        <begin position="277"/>
        <end position="316"/>
    </location>
</feature>
<feature type="compositionally biased region" description="Basic residues" evidence="7">
    <location>
        <begin position="299"/>
        <end position="311"/>
    </location>
</feature>
<organism evidence="9 10">
    <name type="scientific">Allomyces macrogynus (strain ATCC 38327)</name>
    <name type="common">Allomyces javanicus var. macrogynus</name>
    <dbReference type="NCBI Taxonomy" id="578462"/>
    <lineage>
        <taxon>Eukaryota</taxon>
        <taxon>Fungi</taxon>
        <taxon>Fungi incertae sedis</taxon>
        <taxon>Blastocladiomycota</taxon>
        <taxon>Blastocladiomycetes</taxon>
        <taxon>Blastocladiales</taxon>
        <taxon>Blastocladiaceae</taxon>
        <taxon>Allomyces</taxon>
    </lineage>
</organism>
<evidence type="ECO:0000256" key="6">
    <source>
        <dbReference type="ARBA" id="ARBA00050768"/>
    </source>
</evidence>
<evidence type="ECO:0000256" key="2">
    <source>
        <dbReference type="ARBA" id="ARBA00022692"/>
    </source>
</evidence>
<comment type="subcellular location">
    <subcellularLocation>
        <location evidence="1">Membrane</location>
        <topology evidence="1">Multi-pass membrane protein</topology>
    </subcellularLocation>
</comment>
<dbReference type="AlphaFoldDB" id="A0A0L0S5E4"/>
<reference evidence="10" key="2">
    <citation type="submission" date="2009-11" db="EMBL/GenBank/DDBJ databases">
        <title>The Genome Sequence of Allomyces macrogynus strain ATCC 38327.</title>
        <authorList>
            <consortium name="The Broad Institute Genome Sequencing Platform"/>
            <person name="Russ C."/>
            <person name="Cuomo C."/>
            <person name="Shea T."/>
            <person name="Young S.K."/>
            <person name="Zeng Q."/>
            <person name="Koehrsen M."/>
            <person name="Haas B."/>
            <person name="Borodovsky M."/>
            <person name="Guigo R."/>
            <person name="Alvarado L."/>
            <person name="Berlin A."/>
            <person name="Borenstein D."/>
            <person name="Chen Z."/>
            <person name="Engels R."/>
            <person name="Freedman E."/>
            <person name="Gellesch M."/>
            <person name="Goldberg J."/>
            <person name="Griggs A."/>
            <person name="Gujja S."/>
            <person name="Heiman D."/>
            <person name="Hepburn T."/>
            <person name="Howarth C."/>
            <person name="Jen D."/>
            <person name="Larson L."/>
            <person name="Lewis B."/>
            <person name="Mehta T."/>
            <person name="Park D."/>
            <person name="Pearson M."/>
            <person name="Roberts A."/>
            <person name="Saif S."/>
            <person name="Shenoy N."/>
            <person name="Sisk P."/>
            <person name="Stolte C."/>
            <person name="Sykes S."/>
            <person name="Walk T."/>
            <person name="White J."/>
            <person name="Yandava C."/>
            <person name="Burger G."/>
            <person name="Gray M.W."/>
            <person name="Holland P.W.H."/>
            <person name="King N."/>
            <person name="Lang F.B.F."/>
            <person name="Roger A.J."/>
            <person name="Ruiz-Trillo I."/>
            <person name="Lander E."/>
            <person name="Nusbaum C."/>
        </authorList>
    </citation>
    <scope>NUCLEOTIDE SEQUENCE [LARGE SCALE GENOMIC DNA]</scope>
    <source>
        <strain evidence="10">ATCC 38327</strain>
    </source>
</reference>
<feature type="compositionally biased region" description="Basic and acidic residues" evidence="7">
    <location>
        <begin position="493"/>
        <end position="502"/>
    </location>
</feature>
<evidence type="ECO:0000256" key="1">
    <source>
        <dbReference type="ARBA" id="ARBA00004141"/>
    </source>
</evidence>
<protein>
    <submittedName>
        <fullName evidence="9">Uncharacterized protein</fullName>
    </submittedName>
</protein>
<feature type="transmembrane region" description="Helical" evidence="8">
    <location>
        <begin position="214"/>
        <end position="235"/>
    </location>
</feature>
<evidence type="ECO:0000256" key="8">
    <source>
        <dbReference type="SAM" id="Phobius"/>
    </source>
</evidence>
<dbReference type="VEuPathDB" id="FungiDB:AMAG_04590"/>
<name>A0A0L0S5E4_ALLM3</name>
<keyword evidence="3 8" id="KW-1133">Transmembrane helix</keyword>